<dbReference type="Pfam" id="PF13672">
    <property type="entry name" value="PP2C_2"/>
    <property type="match status" value="1"/>
</dbReference>
<sequence>MSEASAVPVTLAVGARTDTGRKRAGNEDSYLAVAPAFVVADGMGGHDAGDRASVAVVAAFRSKVPEGPRTSIDAVRTALALADTEVSRLAASTARGAGSTVAGVALIEHEGLPCWLVFNVGDSRVYRQLGTDLQQITVDHSLGQELVDGGSLRPDQLRDFAQRNVITRAIGAADSAADSWLLPVTTGERLLICSDGLTGEVSDEAIRATLTMTGRAESAADALVKRALDAGGRDNVTVVVIDVVAGGSPAVGEEPTGERLGAPSTESTIDATTLPVRVVR</sequence>
<name>A0AAU7W641_9MICO</name>
<dbReference type="InterPro" id="IPR015655">
    <property type="entry name" value="PP2C"/>
</dbReference>
<dbReference type="CDD" id="cd00143">
    <property type="entry name" value="PP2Cc"/>
    <property type="match status" value="1"/>
</dbReference>
<dbReference type="Gene3D" id="3.60.40.10">
    <property type="entry name" value="PPM-type phosphatase domain"/>
    <property type="match status" value="1"/>
</dbReference>
<dbReference type="PROSITE" id="PS51746">
    <property type="entry name" value="PPM_2"/>
    <property type="match status" value="1"/>
</dbReference>
<dbReference type="SMART" id="SM00331">
    <property type="entry name" value="PP2C_SIG"/>
    <property type="match status" value="1"/>
</dbReference>
<dbReference type="PANTHER" id="PTHR47992">
    <property type="entry name" value="PROTEIN PHOSPHATASE"/>
    <property type="match status" value="1"/>
</dbReference>
<evidence type="ECO:0000259" key="1">
    <source>
        <dbReference type="PROSITE" id="PS51746"/>
    </source>
</evidence>
<feature type="domain" description="PPM-type phosphatase" evidence="1">
    <location>
        <begin position="12"/>
        <end position="243"/>
    </location>
</feature>
<proteinExistence type="predicted"/>
<dbReference type="SUPFAM" id="SSF81606">
    <property type="entry name" value="PP2C-like"/>
    <property type="match status" value="1"/>
</dbReference>
<dbReference type="AlphaFoldDB" id="A0AAU7W641"/>
<accession>A0AAU7W641</accession>
<reference evidence="2" key="1">
    <citation type="submission" date="2024-05" db="EMBL/GenBank/DDBJ databases">
        <authorList>
            <person name="Yu L."/>
        </authorList>
    </citation>
    <scope>NUCLEOTIDE SEQUENCE</scope>
    <source>
        <strain evidence="2">G08B096</strain>
    </source>
</reference>
<dbReference type="EMBL" id="CP158374">
    <property type="protein sequence ID" value="XBX81799.1"/>
    <property type="molecule type" value="Genomic_DNA"/>
</dbReference>
<evidence type="ECO:0000313" key="2">
    <source>
        <dbReference type="EMBL" id="XBX81799.1"/>
    </source>
</evidence>
<gene>
    <name evidence="2" type="ORF">ABIQ69_14435</name>
</gene>
<dbReference type="RefSeq" id="WP_350347822.1">
    <property type="nucleotide sequence ID" value="NZ_CP158374.1"/>
</dbReference>
<dbReference type="GO" id="GO:0004722">
    <property type="term" value="F:protein serine/threonine phosphatase activity"/>
    <property type="evidence" value="ECO:0007669"/>
    <property type="project" value="InterPro"/>
</dbReference>
<dbReference type="InterPro" id="IPR001932">
    <property type="entry name" value="PPM-type_phosphatase-like_dom"/>
</dbReference>
<organism evidence="2">
    <name type="scientific">Agromyces sp. G08B096</name>
    <dbReference type="NCBI Taxonomy" id="3156399"/>
    <lineage>
        <taxon>Bacteria</taxon>
        <taxon>Bacillati</taxon>
        <taxon>Actinomycetota</taxon>
        <taxon>Actinomycetes</taxon>
        <taxon>Micrococcales</taxon>
        <taxon>Microbacteriaceae</taxon>
        <taxon>Agromyces</taxon>
    </lineage>
</organism>
<dbReference type="InterPro" id="IPR036457">
    <property type="entry name" value="PPM-type-like_dom_sf"/>
</dbReference>
<dbReference type="SMART" id="SM00332">
    <property type="entry name" value="PP2Cc"/>
    <property type="match status" value="1"/>
</dbReference>
<protein>
    <submittedName>
        <fullName evidence="2">Protein phosphatase 2C domain-containing protein</fullName>
    </submittedName>
</protein>